<accession>A0A5B6VIS3</accession>
<dbReference type="EMBL" id="SMMG02000006">
    <property type="protein sequence ID" value="KAA3468965.1"/>
    <property type="molecule type" value="Genomic_DNA"/>
</dbReference>
<dbReference type="Proteomes" id="UP000325315">
    <property type="component" value="Unassembled WGS sequence"/>
</dbReference>
<keyword evidence="1" id="KW-0808">Transferase</keyword>
<comment type="caution">
    <text evidence="1">The sequence shown here is derived from an EMBL/GenBank/DDBJ whole genome shotgun (WGS) entry which is preliminary data.</text>
</comment>
<sequence>MFWEQKARANWLRFGDKNSSFFHKYATIRRRENSISKLITEDGKEITTGAEINETATIFFKELFTSKGVTNPDKVLEGIEIREEEIWKALKEMGPTKAPGPDGFPALFYQRKKRIGQKGYIAVKVDMSKAYDRMECDFVKEMMLKMGFANEGLSSLLRSTKKNDLIKRAKASRKGPEISHLLFADDCIMFGEATENGARIMKDILREHESCSGQCINFNKSIIFYSSNTSSEKREEVSSVLGVRSSTCPEKYLGLPNVVGRQKKEAFQNLLDRIVKRIDGWSTRLLSQGGKEIFIKSLYAK</sequence>
<evidence type="ECO:0000313" key="2">
    <source>
        <dbReference type="Proteomes" id="UP000325315"/>
    </source>
</evidence>
<dbReference type="GO" id="GO:0003964">
    <property type="term" value="F:RNA-directed DNA polymerase activity"/>
    <property type="evidence" value="ECO:0007669"/>
    <property type="project" value="UniProtKB-KW"/>
</dbReference>
<gene>
    <name evidence="1" type="ORF">EPI10_014802</name>
</gene>
<proteinExistence type="predicted"/>
<organism evidence="1 2">
    <name type="scientific">Gossypium australe</name>
    <dbReference type="NCBI Taxonomy" id="47621"/>
    <lineage>
        <taxon>Eukaryota</taxon>
        <taxon>Viridiplantae</taxon>
        <taxon>Streptophyta</taxon>
        <taxon>Embryophyta</taxon>
        <taxon>Tracheophyta</taxon>
        <taxon>Spermatophyta</taxon>
        <taxon>Magnoliopsida</taxon>
        <taxon>eudicotyledons</taxon>
        <taxon>Gunneridae</taxon>
        <taxon>Pentapetalae</taxon>
        <taxon>rosids</taxon>
        <taxon>malvids</taxon>
        <taxon>Malvales</taxon>
        <taxon>Malvaceae</taxon>
        <taxon>Malvoideae</taxon>
        <taxon>Gossypium</taxon>
    </lineage>
</organism>
<evidence type="ECO:0000313" key="1">
    <source>
        <dbReference type="EMBL" id="KAA3468965.1"/>
    </source>
</evidence>
<dbReference type="PANTHER" id="PTHR33116">
    <property type="entry name" value="REVERSE TRANSCRIPTASE ZINC-BINDING DOMAIN-CONTAINING PROTEIN-RELATED-RELATED"/>
    <property type="match status" value="1"/>
</dbReference>
<protein>
    <submittedName>
        <fullName evidence="1">Reverse transcriptase</fullName>
    </submittedName>
</protein>
<reference evidence="2" key="1">
    <citation type="journal article" date="2019" name="Plant Biotechnol. J.">
        <title>Genome sequencing of the Australian wild diploid species Gossypium australe highlights disease resistance and delayed gland morphogenesis.</title>
        <authorList>
            <person name="Cai Y."/>
            <person name="Cai X."/>
            <person name="Wang Q."/>
            <person name="Wang P."/>
            <person name="Zhang Y."/>
            <person name="Cai C."/>
            <person name="Xu Y."/>
            <person name="Wang K."/>
            <person name="Zhou Z."/>
            <person name="Wang C."/>
            <person name="Geng S."/>
            <person name="Li B."/>
            <person name="Dong Q."/>
            <person name="Hou Y."/>
            <person name="Wang H."/>
            <person name="Ai P."/>
            <person name="Liu Z."/>
            <person name="Yi F."/>
            <person name="Sun M."/>
            <person name="An G."/>
            <person name="Cheng J."/>
            <person name="Zhang Y."/>
            <person name="Shi Q."/>
            <person name="Xie Y."/>
            <person name="Shi X."/>
            <person name="Chang Y."/>
            <person name="Huang F."/>
            <person name="Chen Y."/>
            <person name="Hong S."/>
            <person name="Mi L."/>
            <person name="Sun Q."/>
            <person name="Zhang L."/>
            <person name="Zhou B."/>
            <person name="Peng R."/>
            <person name="Zhang X."/>
            <person name="Liu F."/>
        </authorList>
    </citation>
    <scope>NUCLEOTIDE SEQUENCE [LARGE SCALE GENOMIC DNA]</scope>
    <source>
        <strain evidence="2">cv. PA1801</strain>
    </source>
</reference>
<dbReference type="AlphaFoldDB" id="A0A5B6VIS3"/>
<dbReference type="PANTHER" id="PTHR33116:SF86">
    <property type="entry name" value="REVERSE TRANSCRIPTASE DOMAIN-CONTAINING PROTEIN"/>
    <property type="match status" value="1"/>
</dbReference>
<keyword evidence="1" id="KW-0695">RNA-directed DNA polymerase</keyword>
<name>A0A5B6VIS3_9ROSI</name>
<dbReference type="OrthoDB" id="1730053at2759"/>
<keyword evidence="1" id="KW-0548">Nucleotidyltransferase</keyword>
<keyword evidence="2" id="KW-1185">Reference proteome</keyword>